<dbReference type="InterPro" id="IPR027417">
    <property type="entry name" value="P-loop_NTPase"/>
</dbReference>
<sequence length="329" mass="36648">MLNPFERLSPLPPVEVLIDSVANKLGSINGKTVKEREIRRLKYFQDRVSLYNEFVKRFPRIDQLHPFYQTSLEIASGSLDKVRICLSKISRSSSVARSMLEKYQRLIRVSPEHRANSLMRAGFGRAASILREAKQCVDWISSVVVEVSKGKAIDPDLPTVIVAGPPNVGKSTLVSLISSAKPEVANYPFTTKEIHVGHMNCGAKVQVIDTPGILDRPDVERNVIERKAINALRNLRGVVVFLFDVSESANYTAEEQLNIYRSVSSLDKPIIVALNKVDNPDKALKEKILNSVNALEISCTIGQGITELKREIFKLLRTVIQDPSAVLDC</sequence>
<dbReference type="KEGG" id="mten:GWK48_03695"/>
<feature type="domain" description="OBG-type G" evidence="2">
    <location>
        <begin position="158"/>
        <end position="317"/>
    </location>
</feature>
<dbReference type="InterPro" id="IPR005225">
    <property type="entry name" value="Small_GTP-bd"/>
</dbReference>
<keyword evidence="4" id="KW-1185">Reference proteome</keyword>
<proteinExistence type="predicted"/>
<dbReference type="OrthoDB" id="147673at2157"/>
<dbReference type="PANTHER" id="PTHR45759">
    <property type="entry name" value="NUCLEOLAR GTP-BINDING PROTEIN 1"/>
    <property type="match status" value="1"/>
</dbReference>
<evidence type="ECO:0000313" key="4">
    <source>
        <dbReference type="Proteomes" id="UP000509301"/>
    </source>
</evidence>
<gene>
    <name evidence="3" type="ORF">GWK48_03695</name>
</gene>
<dbReference type="Gene3D" id="1.20.120.1190">
    <property type="match status" value="1"/>
</dbReference>
<name>A0A6N0NTY0_9CREN</name>
<dbReference type="AlphaFoldDB" id="A0A6N0NTY0"/>
<dbReference type="PRINTS" id="PR00326">
    <property type="entry name" value="GTP1OBG"/>
</dbReference>
<dbReference type="InterPro" id="IPR006073">
    <property type="entry name" value="GTP-bd"/>
</dbReference>
<reference evidence="3 4" key="1">
    <citation type="submission" date="2020-02" db="EMBL/GenBank/DDBJ databases">
        <title>Comparative genome analysis reveals the metabolism and evolution of the thermophilic archaeal genus Metallosphaera.</title>
        <authorList>
            <person name="Jiang C."/>
        </authorList>
    </citation>
    <scope>NUCLEOTIDE SEQUENCE [LARGE SCALE GENOMIC DNA]</scope>
    <source>
        <strain evidence="3 4">Ric-A</strain>
    </source>
</reference>
<evidence type="ECO:0000313" key="3">
    <source>
        <dbReference type="EMBL" id="QKQ99614.1"/>
    </source>
</evidence>
<dbReference type="GO" id="GO:0005525">
    <property type="term" value="F:GTP binding"/>
    <property type="evidence" value="ECO:0007669"/>
    <property type="project" value="InterPro"/>
</dbReference>
<dbReference type="PROSITE" id="PS51710">
    <property type="entry name" value="G_OBG"/>
    <property type="match status" value="1"/>
</dbReference>
<dbReference type="Gene3D" id="3.40.50.300">
    <property type="entry name" value="P-loop containing nucleotide triphosphate hydrolases"/>
    <property type="match status" value="1"/>
</dbReference>
<dbReference type="Pfam" id="PF17835">
    <property type="entry name" value="NOG1_N"/>
    <property type="match status" value="1"/>
</dbReference>
<dbReference type="InterPro" id="IPR031167">
    <property type="entry name" value="G_OBG"/>
</dbReference>
<evidence type="ECO:0000259" key="2">
    <source>
        <dbReference type="PROSITE" id="PS51710"/>
    </source>
</evidence>
<organism evidence="3 4">
    <name type="scientific">Metallosphaera tengchongensis</name>
    <dbReference type="NCBI Taxonomy" id="1532350"/>
    <lineage>
        <taxon>Archaea</taxon>
        <taxon>Thermoproteota</taxon>
        <taxon>Thermoprotei</taxon>
        <taxon>Sulfolobales</taxon>
        <taxon>Sulfolobaceae</taxon>
        <taxon>Metallosphaera</taxon>
    </lineage>
</organism>
<dbReference type="Pfam" id="PF01926">
    <property type="entry name" value="MMR_HSR1"/>
    <property type="match status" value="1"/>
</dbReference>
<dbReference type="Proteomes" id="UP000509301">
    <property type="component" value="Chromosome"/>
</dbReference>
<accession>A0A6N0NTY0</accession>
<dbReference type="GeneID" id="55641022"/>
<dbReference type="NCBIfam" id="TIGR00231">
    <property type="entry name" value="small_GTP"/>
    <property type="match status" value="1"/>
</dbReference>
<dbReference type="InterPro" id="IPR041623">
    <property type="entry name" value="NOG1_N"/>
</dbReference>
<dbReference type="EMBL" id="CP049074">
    <property type="protein sequence ID" value="QKQ99614.1"/>
    <property type="molecule type" value="Genomic_DNA"/>
</dbReference>
<dbReference type="CDD" id="cd01897">
    <property type="entry name" value="NOG"/>
    <property type="match status" value="1"/>
</dbReference>
<evidence type="ECO:0000256" key="1">
    <source>
        <dbReference type="ARBA" id="ARBA00022741"/>
    </source>
</evidence>
<protein>
    <submittedName>
        <fullName evidence="3">GTP-binding protein</fullName>
    </submittedName>
</protein>
<dbReference type="SUPFAM" id="SSF52540">
    <property type="entry name" value="P-loop containing nucleoside triphosphate hydrolases"/>
    <property type="match status" value="1"/>
</dbReference>
<keyword evidence="1" id="KW-0547">Nucleotide-binding</keyword>
<dbReference type="RefSeq" id="WP_174629723.1">
    <property type="nucleotide sequence ID" value="NZ_CP049074.1"/>
</dbReference>